<dbReference type="Pfam" id="PF04205">
    <property type="entry name" value="FMN_bind"/>
    <property type="match status" value="1"/>
</dbReference>
<evidence type="ECO:0000256" key="1">
    <source>
        <dbReference type="ARBA" id="ARBA00022448"/>
    </source>
</evidence>
<dbReference type="HOGENOM" id="CLU_124283_0_0_7"/>
<organism evidence="8 9">
    <name type="scientific">Sulfurimonas autotrophica (strain ATCC BAA-671 / DSM 16294 / JCM 11897 / OK10)</name>
    <dbReference type="NCBI Taxonomy" id="563040"/>
    <lineage>
        <taxon>Bacteria</taxon>
        <taxon>Pseudomonadati</taxon>
        <taxon>Campylobacterota</taxon>
        <taxon>Epsilonproteobacteria</taxon>
        <taxon>Campylobacterales</taxon>
        <taxon>Sulfurimonadaceae</taxon>
        <taxon>Sulfurimonas</taxon>
    </lineage>
</organism>
<dbReference type="RefSeq" id="WP_013326841.1">
    <property type="nucleotide sequence ID" value="NC_014506.1"/>
</dbReference>
<dbReference type="GO" id="GO:0009055">
    <property type="term" value="F:electron transfer activity"/>
    <property type="evidence" value="ECO:0007669"/>
    <property type="project" value="InterPro"/>
</dbReference>
<reference evidence="9" key="1">
    <citation type="journal article" date="2010" name="Stand. Genomic Sci.">
        <title>Complete genome sequence of Sulfurimonas autotrophica type strain (OK10).</title>
        <authorList>
            <person name="Sikorski J."/>
            <person name="Munk C."/>
            <person name="Lapidus A."/>
            <person name="Djao O."/>
            <person name="Lucas S."/>
            <person name="Glavina Del Rio T."/>
            <person name="Nolan M."/>
            <person name="Tice H."/>
            <person name="Han C."/>
            <person name="Cheng J."/>
            <person name="Tapia R."/>
            <person name="Goodwin L."/>
            <person name="Pitluck S."/>
            <person name="Liolios K."/>
            <person name="Ivanova N."/>
            <person name="Mavromatis K."/>
            <person name="Mikhailova N."/>
            <person name="Pati A."/>
            <person name="Sims D."/>
            <person name="Meincke L."/>
            <person name="Brettin T."/>
            <person name="Detter J."/>
            <person name="Chen A."/>
            <person name="Palaniappan K."/>
            <person name="Land M."/>
            <person name="Hauser L."/>
            <person name="Chang Y."/>
            <person name="Jeffries C."/>
            <person name="Rohde M."/>
            <person name="Lang E."/>
            <person name="Spring S."/>
            <person name="Goker M."/>
            <person name="Woyke T."/>
            <person name="Bristow J."/>
            <person name="Eisen J."/>
            <person name="Markowitz V."/>
            <person name="Hugenholtz P."/>
            <person name="Kyrpides N."/>
            <person name="Klenk H."/>
        </authorList>
    </citation>
    <scope>NUCLEOTIDE SEQUENCE [LARGE SCALE GENOMIC DNA]</scope>
    <source>
        <strain evidence="9">ATCC BAA-671 / DSM 16294 / JCM 11897 / OK10</strain>
    </source>
</reference>
<dbReference type="KEGG" id="sua:Saut_1036"/>
<proteinExistence type="predicted"/>
<evidence type="ECO:0000256" key="6">
    <source>
        <dbReference type="SAM" id="SignalP"/>
    </source>
</evidence>
<evidence type="ECO:0000256" key="2">
    <source>
        <dbReference type="ARBA" id="ARBA00022553"/>
    </source>
</evidence>
<dbReference type="GO" id="GO:0022900">
    <property type="term" value="P:electron transport chain"/>
    <property type="evidence" value="ECO:0007669"/>
    <property type="project" value="InterPro"/>
</dbReference>
<dbReference type="GO" id="GO:0005886">
    <property type="term" value="C:plasma membrane"/>
    <property type="evidence" value="ECO:0007669"/>
    <property type="project" value="InterPro"/>
</dbReference>
<protein>
    <submittedName>
        <fullName evidence="8">FMN-binding domain protein</fullName>
    </submittedName>
</protein>
<accession>E0USC2</accession>
<keyword evidence="9" id="KW-1185">Reference proteome</keyword>
<dbReference type="InterPro" id="IPR010209">
    <property type="entry name" value="Ion_transpt_RnfG/RsxG"/>
</dbReference>
<gene>
    <name evidence="8" type="ordered locus">Saut_1036</name>
</gene>
<dbReference type="SMART" id="SM00900">
    <property type="entry name" value="FMN_bind"/>
    <property type="match status" value="1"/>
</dbReference>
<dbReference type="OrthoDB" id="5402013at2"/>
<evidence type="ECO:0000256" key="5">
    <source>
        <dbReference type="ARBA" id="ARBA00022982"/>
    </source>
</evidence>
<dbReference type="EMBL" id="CP002205">
    <property type="protein sequence ID" value="ADN09085.1"/>
    <property type="molecule type" value="Genomic_DNA"/>
</dbReference>
<evidence type="ECO:0000259" key="7">
    <source>
        <dbReference type="SMART" id="SM00900"/>
    </source>
</evidence>
<dbReference type="Proteomes" id="UP000007803">
    <property type="component" value="Chromosome"/>
</dbReference>
<feature type="signal peptide" evidence="6">
    <location>
        <begin position="1"/>
        <end position="20"/>
    </location>
</feature>
<evidence type="ECO:0000313" key="9">
    <source>
        <dbReference type="Proteomes" id="UP000007803"/>
    </source>
</evidence>
<dbReference type="PANTHER" id="PTHR36118:SF1">
    <property type="entry name" value="ION-TRANSLOCATING OXIDOREDUCTASE COMPLEX SUBUNIT G"/>
    <property type="match status" value="1"/>
</dbReference>
<dbReference type="AlphaFoldDB" id="E0USC2"/>
<keyword evidence="4" id="KW-0288">FMN</keyword>
<evidence type="ECO:0000256" key="3">
    <source>
        <dbReference type="ARBA" id="ARBA00022630"/>
    </source>
</evidence>
<evidence type="ECO:0000313" key="8">
    <source>
        <dbReference type="EMBL" id="ADN09085.1"/>
    </source>
</evidence>
<dbReference type="GO" id="GO:0010181">
    <property type="term" value="F:FMN binding"/>
    <property type="evidence" value="ECO:0007669"/>
    <property type="project" value="InterPro"/>
</dbReference>
<sequence length="177" mass="19950">MKHILLLSLLIFSLTNSLSAEVLLSPIDAMKENYSQTATIRKKNILLSSAMFKKIQSSAKVKLQTKIYRIYIAEKRGKILGYGILINKKVRSKNAVVMYLITKDGVLKGIEVIAFNEPHEYIPSKTWTSQFQNIPTNKMLKLSRDIPTITGATLSARSITDGSRIAFAIYNELLQEK</sequence>
<dbReference type="PANTHER" id="PTHR36118">
    <property type="entry name" value="ION-TRANSLOCATING OXIDOREDUCTASE COMPLEX SUBUNIT G"/>
    <property type="match status" value="1"/>
</dbReference>
<dbReference type="InterPro" id="IPR007329">
    <property type="entry name" value="FMN-bd"/>
</dbReference>
<name>E0USC2_SULAO</name>
<evidence type="ECO:0000256" key="4">
    <source>
        <dbReference type="ARBA" id="ARBA00022643"/>
    </source>
</evidence>
<dbReference type="eggNOG" id="COG4659">
    <property type="taxonomic scope" value="Bacteria"/>
</dbReference>
<keyword evidence="6" id="KW-0732">Signal</keyword>
<keyword evidence="3" id="KW-0285">Flavoprotein</keyword>
<keyword evidence="1" id="KW-0813">Transport</keyword>
<dbReference type="STRING" id="563040.Saut_1036"/>
<feature type="chain" id="PRO_5003141513" evidence="6">
    <location>
        <begin position="21"/>
        <end position="177"/>
    </location>
</feature>
<keyword evidence="5" id="KW-0249">Electron transport</keyword>
<feature type="domain" description="FMN-binding" evidence="7">
    <location>
        <begin position="81"/>
        <end position="170"/>
    </location>
</feature>
<keyword evidence="2" id="KW-0597">Phosphoprotein</keyword>